<accession>A0A8T0D6Q6</accession>
<feature type="compositionally biased region" description="Polar residues" evidence="3">
    <location>
        <begin position="217"/>
        <end position="226"/>
    </location>
</feature>
<sequence length="1097" mass="120545">MLPLGQDRFYRRYWLILSLPCILIEDAPSSTDPVTTKPVILNRQFSSFYPECAERLGLSSCTAAAHRLRDFVRSLPHKDADDRDYVTYQLASRLREGDHAPAYTTEQLRMLVKPERVQVNELAQQNNGPVFDNLQSFISHPSTDSKPYRTRWYIIKPTEGSVPVQLSTKSAQQKSDCVQEMEEAKPDISQALTNIPSDDDYCTSRIDITDDDKSPTTHRPASTDATFPTASDITFSSVSSTTLDRASWTLDCLEASLNARGVRESRLRKAIGQLRPLLIRVIASCSSTTDSPFHWEQQTAVVTTHTSFSTCSTKQSVSAKQAQATLLAWLEIALRRLAVRLRLSNVIRPILLSHTDDTEGDQNDGIKLEEDKVSVSPHGRIFDNAESSARMSSPTSTLETQGRLGLLARALLALGRAIGPKCVSGPISNDSRTLRGGGSIQSNSLLDGQESSSSLTRSDRLTNFSNQSVRTTGWQRWCAHVQSARSPSELHLLARALERGVRRAALIRGRGFPTWTTDSNSKHALPKLRCTACTWPPDPQPPTSLSSSAQPPRHAAVQSGSLGSYIPLSVCAGCSAPFHLDCLLNSRSRTRRNSLRQLNRPRPSETPVLHDLSEADLRMTGYCSLSSPLSSITAARMETAGASLYLCNSCLRVSGYPSSEVSLSRSNCTEDHLTGDEDWESVSGASSSSNEDDVEDVQRDDAVMFPQRESKLVSHVSSMVAGTRQRERPAKLRRPESIRCRQSFSPTRIQSVLPRKLIGKHRSLPHSRRGRRFKSGRLSPHLLGVRRPGARPSSSTTDSSISSGTRKRGRPKTIKPLGVCAPDEERDALTAAGKVEANPEANHNKEFDSIMLNGIDCFWDANTVIKFPNIGCLKRATVVLAPCDLVETSQPISFPESPRPVERPSRKPLTLPTSADVNSSDMSLSKSELSQQSMEKLFAELCGSSSARPLLRCGLGRTVALAELTDNESSSPGNSPLVDSGHPRRTCRTSLSTHRGPMRTDCTVRRSHSDRLYAWDLAGLRDLLVRNQLPGGPGEAVKQLRLLIKHWLHTNRPGSRLHQCALDVSHQLDLKLGSLSSASSSMPPAKVARRTGRSSAD</sequence>
<dbReference type="GO" id="GO:0000228">
    <property type="term" value="C:nuclear chromosome"/>
    <property type="evidence" value="ECO:0007669"/>
    <property type="project" value="TreeGrafter"/>
</dbReference>
<dbReference type="InterPro" id="IPR047171">
    <property type="entry name" value="BAZ1A"/>
</dbReference>
<evidence type="ECO:0000256" key="3">
    <source>
        <dbReference type="SAM" id="MobiDB-lite"/>
    </source>
</evidence>
<evidence type="ECO:0000313" key="5">
    <source>
        <dbReference type="EMBL" id="KAF8563529.1"/>
    </source>
</evidence>
<dbReference type="Pfam" id="PF15613">
    <property type="entry name" value="WSD"/>
    <property type="match status" value="1"/>
</dbReference>
<feature type="compositionally biased region" description="Basic residues" evidence="3">
    <location>
        <begin position="1087"/>
        <end position="1097"/>
    </location>
</feature>
<keyword evidence="2" id="KW-0539">Nucleus</keyword>
<comment type="caution">
    <text evidence="5">The sequence shown here is derived from an EMBL/GenBank/DDBJ whole genome shotgun (WGS) entry which is preliminary data.</text>
</comment>
<feature type="compositionally biased region" description="Polar residues" evidence="3">
    <location>
        <begin position="740"/>
        <end position="750"/>
    </location>
</feature>
<keyword evidence="6" id="KW-1185">Reference proteome</keyword>
<feature type="compositionally biased region" description="Basic and acidic residues" evidence="3">
    <location>
        <begin position="696"/>
        <end position="712"/>
    </location>
</feature>
<feature type="region of interest" description="Disordered" evidence="3">
    <location>
        <begin position="1075"/>
        <end position="1097"/>
    </location>
</feature>
<evidence type="ECO:0000256" key="2">
    <source>
        <dbReference type="ARBA" id="ARBA00023242"/>
    </source>
</evidence>
<dbReference type="GO" id="GO:0031445">
    <property type="term" value="P:regulation of heterochromatin formation"/>
    <property type="evidence" value="ECO:0007669"/>
    <property type="project" value="TreeGrafter"/>
</dbReference>
<dbReference type="GO" id="GO:0006338">
    <property type="term" value="P:chromatin remodeling"/>
    <property type="evidence" value="ECO:0007669"/>
    <property type="project" value="InterPro"/>
</dbReference>
<feature type="compositionally biased region" description="Low complexity" evidence="3">
    <location>
        <begin position="793"/>
        <end position="804"/>
    </location>
</feature>
<feature type="region of interest" description="Disordered" evidence="3">
    <location>
        <begin position="536"/>
        <end position="556"/>
    </location>
</feature>
<feature type="compositionally biased region" description="Basic and acidic residues" evidence="3">
    <location>
        <begin position="724"/>
        <end position="739"/>
    </location>
</feature>
<evidence type="ECO:0000256" key="1">
    <source>
        <dbReference type="ARBA" id="ARBA00004123"/>
    </source>
</evidence>
<dbReference type="EMBL" id="JTDF01011611">
    <property type="protein sequence ID" value="KAF8563529.1"/>
    <property type="molecule type" value="Genomic_DNA"/>
</dbReference>
<feature type="compositionally biased region" description="Basic residues" evidence="3">
    <location>
        <begin position="757"/>
        <end position="775"/>
    </location>
</feature>
<dbReference type="GO" id="GO:0045740">
    <property type="term" value="P:positive regulation of DNA replication"/>
    <property type="evidence" value="ECO:0007669"/>
    <property type="project" value="TreeGrafter"/>
</dbReference>
<dbReference type="GO" id="GO:0003677">
    <property type="term" value="F:DNA binding"/>
    <property type="evidence" value="ECO:0007669"/>
    <property type="project" value="TreeGrafter"/>
</dbReference>
<feature type="domain" description="WHIM2" evidence="4">
    <location>
        <begin position="2"/>
        <end position="273"/>
    </location>
</feature>
<name>A0A8T0D6Q6_9TREM</name>
<feature type="compositionally biased region" description="Polar residues" evidence="3">
    <location>
        <begin position="440"/>
        <end position="450"/>
    </location>
</feature>
<dbReference type="OrthoDB" id="6265585at2759"/>
<evidence type="ECO:0000313" key="6">
    <source>
        <dbReference type="Proteomes" id="UP000699462"/>
    </source>
</evidence>
<feature type="region of interest" description="Disordered" evidence="3">
    <location>
        <begin position="207"/>
        <end position="226"/>
    </location>
</feature>
<comment type="subcellular location">
    <subcellularLocation>
        <location evidence="1">Nucleus</location>
    </subcellularLocation>
</comment>
<dbReference type="PANTHER" id="PTHR46510">
    <property type="entry name" value="BROMODOMAIN ADJACENT TO ZINC FINGER DOMAIN PROTEIN 1A"/>
    <property type="match status" value="1"/>
</dbReference>
<feature type="region of interest" description="Disordered" evidence="3">
    <location>
        <begin position="889"/>
        <end position="928"/>
    </location>
</feature>
<dbReference type="GO" id="GO:0008623">
    <property type="term" value="C:CHRAC"/>
    <property type="evidence" value="ECO:0007669"/>
    <property type="project" value="TreeGrafter"/>
</dbReference>
<proteinExistence type="predicted"/>
<dbReference type="GO" id="GO:0006355">
    <property type="term" value="P:regulation of DNA-templated transcription"/>
    <property type="evidence" value="ECO:0007669"/>
    <property type="project" value="TreeGrafter"/>
</dbReference>
<organism evidence="5 6">
    <name type="scientific">Paragonimus westermani</name>
    <dbReference type="NCBI Taxonomy" id="34504"/>
    <lineage>
        <taxon>Eukaryota</taxon>
        <taxon>Metazoa</taxon>
        <taxon>Spiralia</taxon>
        <taxon>Lophotrochozoa</taxon>
        <taxon>Platyhelminthes</taxon>
        <taxon>Trematoda</taxon>
        <taxon>Digenea</taxon>
        <taxon>Plagiorchiida</taxon>
        <taxon>Troglotremata</taxon>
        <taxon>Troglotrematidae</taxon>
        <taxon>Paragonimus</taxon>
    </lineage>
</organism>
<dbReference type="PANTHER" id="PTHR46510:SF1">
    <property type="entry name" value="BROMODOMAIN ADJACENT TO ZINC FINGER DOMAIN PROTEIN 1A"/>
    <property type="match status" value="1"/>
</dbReference>
<dbReference type="Proteomes" id="UP000699462">
    <property type="component" value="Unassembled WGS sequence"/>
</dbReference>
<dbReference type="InterPro" id="IPR028941">
    <property type="entry name" value="WHIM2_dom"/>
</dbReference>
<reference evidence="5 6" key="1">
    <citation type="submission" date="2019-07" db="EMBL/GenBank/DDBJ databases">
        <title>Annotation for the trematode Paragonimus westermani.</title>
        <authorList>
            <person name="Choi Y.-J."/>
        </authorList>
    </citation>
    <scope>NUCLEOTIDE SEQUENCE [LARGE SCALE GENOMIC DNA]</scope>
    <source>
        <strain evidence="5">180907_Pwestermani</strain>
    </source>
</reference>
<feature type="region of interest" description="Disordered" evidence="3">
    <location>
        <begin position="425"/>
        <end position="459"/>
    </location>
</feature>
<evidence type="ECO:0000259" key="4">
    <source>
        <dbReference type="Pfam" id="PF15613"/>
    </source>
</evidence>
<dbReference type="AlphaFoldDB" id="A0A8T0D6Q6"/>
<feature type="region of interest" description="Disordered" evidence="3">
    <location>
        <begin position="965"/>
        <end position="994"/>
    </location>
</feature>
<feature type="region of interest" description="Disordered" evidence="3">
    <location>
        <begin position="674"/>
        <end position="818"/>
    </location>
</feature>
<feature type="compositionally biased region" description="Low complexity" evidence="3">
    <location>
        <begin position="919"/>
        <end position="928"/>
    </location>
</feature>
<protein>
    <recommendedName>
        <fullName evidence="4">WHIM2 domain-containing protein</fullName>
    </recommendedName>
</protein>
<gene>
    <name evidence="5" type="ORF">P879_09883</name>
</gene>